<evidence type="ECO:0000259" key="3">
    <source>
        <dbReference type="PROSITE" id="PS51295"/>
    </source>
</evidence>
<dbReference type="InterPro" id="IPR035920">
    <property type="entry name" value="YhbY-like_sf"/>
</dbReference>
<dbReference type="SUPFAM" id="SSF75471">
    <property type="entry name" value="YhbY-like"/>
    <property type="match status" value="1"/>
</dbReference>
<dbReference type="Gene3D" id="3.30.110.60">
    <property type="entry name" value="YhbY-like"/>
    <property type="match status" value="1"/>
</dbReference>
<protein>
    <submittedName>
        <fullName evidence="4">Ribosome assembly RNA-binding protein YhbY</fullName>
    </submittedName>
</protein>
<organism evidence="4 5">
    <name type="scientific">Lentilactobacillus parafarraginis</name>
    <dbReference type="NCBI Taxonomy" id="390842"/>
    <lineage>
        <taxon>Bacteria</taxon>
        <taxon>Bacillati</taxon>
        <taxon>Bacillota</taxon>
        <taxon>Bacilli</taxon>
        <taxon>Lactobacillales</taxon>
        <taxon>Lactobacillaceae</taxon>
        <taxon>Lentilactobacillus</taxon>
    </lineage>
</organism>
<gene>
    <name evidence="4" type="primary">yhbY</name>
    <name evidence="4" type="ORF">FEZ41_02460</name>
</gene>
<proteinExistence type="predicted"/>
<dbReference type="OrthoDB" id="9797519at2"/>
<dbReference type="EMBL" id="VBSX01000004">
    <property type="protein sequence ID" value="TLQ20597.1"/>
    <property type="molecule type" value="Genomic_DNA"/>
</dbReference>
<dbReference type="Pfam" id="PF01985">
    <property type="entry name" value="CRS1_YhbY"/>
    <property type="match status" value="1"/>
</dbReference>
<dbReference type="InterPro" id="IPR001890">
    <property type="entry name" value="RNA-binding_CRM"/>
</dbReference>
<dbReference type="RefSeq" id="WP_138467171.1">
    <property type="nucleotide sequence ID" value="NZ_VBSX01000004.1"/>
</dbReference>
<accession>A0A5R9CXK4</accession>
<dbReference type="GO" id="GO:0003723">
    <property type="term" value="F:RNA binding"/>
    <property type="evidence" value="ECO:0007669"/>
    <property type="project" value="UniProtKB-UniRule"/>
</dbReference>
<name>A0A5R9CXK4_9LACO</name>
<dbReference type="PANTHER" id="PTHR40065">
    <property type="entry name" value="RNA-BINDING PROTEIN YHBY"/>
    <property type="match status" value="1"/>
</dbReference>
<evidence type="ECO:0000313" key="5">
    <source>
        <dbReference type="Proteomes" id="UP000305100"/>
    </source>
</evidence>
<dbReference type="InterPro" id="IPR051925">
    <property type="entry name" value="RNA-binding_domain"/>
</dbReference>
<comment type="caution">
    <text evidence="4">The sequence shown here is derived from an EMBL/GenBank/DDBJ whole genome shotgun (WGS) entry which is preliminary data.</text>
</comment>
<dbReference type="NCBIfam" id="TIGR00253">
    <property type="entry name" value="RNA_bind_YhbY"/>
    <property type="match status" value="1"/>
</dbReference>
<dbReference type="PANTHER" id="PTHR40065:SF3">
    <property type="entry name" value="RNA-BINDING PROTEIN YHBY"/>
    <property type="match status" value="1"/>
</dbReference>
<dbReference type="PROSITE" id="PS51295">
    <property type="entry name" value="CRM"/>
    <property type="match status" value="1"/>
</dbReference>
<evidence type="ECO:0000256" key="1">
    <source>
        <dbReference type="ARBA" id="ARBA00022884"/>
    </source>
</evidence>
<dbReference type="Proteomes" id="UP000305100">
    <property type="component" value="Unassembled WGS sequence"/>
</dbReference>
<dbReference type="AlphaFoldDB" id="A0A5R9CXK4"/>
<dbReference type="SMART" id="SM01103">
    <property type="entry name" value="CRS1_YhbY"/>
    <property type="match status" value="1"/>
</dbReference>
<evidence type="ECO:0000256" key="2">
    <source>
        <dbReference type="PROSITE-ProRule" id="PRU00626"/>
    </source>
</evidence>
<dbReference type="InterPro" id="IPR017924">
    <property type="entry name" value="RNA-binding_YhbY"/>
</dbReference>
<sequence length="103" mass="11537">MELTGKQKRFLRASANRMRPIFEIGKNGLSKVWLDEISKALDSRELIKVNILQNASVTPSDVAEFVMSHSDITVVQKLGKTVVLFKQSSNEDNRALSSQVFSI</sequence>
<evidence type="ECO:0000313" key="4">
    <source>
        <dbReference type="EMBL" id="TLQ20597.1"/>
    </source>
</evidence>
<keyword evidence="1 2" id="KW-0694">RNA-binding</keyword>
<reference evidence="4 5" key="1">
    <citation type="submission" date="2019-05" db="EMBL/GenBank/DDBJ databases">
        <title>The metagenome of a microbial culture collection derived from dairy environment covers the genomic content of the human microbiome.</title>
        <authorList>
            <person name="Roder T."/>
            <person name="Wuthrich D."/>
            <person name="Sattari Z."/>
            <person name="Von Ah U."/>
            <person name="Bar C."/>
            <person name="Ronchi F."/>
            <person name="Macpherson A.J."/>
            <person name="Ganal-Vonarburg S.C."/>
            <person name="Bruggmann R."/>
            <person name="Vergeres G."/>
        </authorList>
    </citation>
    <scope>NUCLEOTIDE SEQUENCE [LARGE SCALE GENOMIC DNA]</scope>
    <source>
        <strain evidence="4 5">FAM 1079</strain>
    </source>
</reference>
<feature type="domain" description="CRM" evidence="3">
    <location>
        <begin position="1"/>
        <end position="97"/>
    </location>
</feature>